<dbReference type="GO" id="GO:0005886">
    <property type="term" value="C:plasma membrane"/>
    <property type="evidence" value="ECO:0007669"/>
    <property type="project" value="TreeGrafter"/>
</dbReference>
<dbReference type="OMA" id="DGHKINE"/>
<dbReference type="Proteomes" id="UP000515146">
    <property type="component" value="Unplaced"/>
</dbReference>
<dbReference type="InterPro" id="IPR003598">
    <property type="entry name" value="Ig_sub2"/>
</dbReference>
<evidence type="ECO:0000256" key="2">
    <source>
        <dbReference type="ARBA" id="ARBA00023157"/>
    </source>
</evidence>
<dbReference type="InterPro" id="IPR003599">
    <property type="entry name" value="Ig_sub"/>
</dbReference>
<evidence type="ECO:0000256" key="4">
    <source>
        <dbReference type="SAM" id="SignalP"/>
    </source>
</evidence>
<dbReference type="FunFam" id="2.60.40.10:FF:000107">
    <property type="entry name" value="Myosin, light chain kinase a"/>
    <property type="match status" value="1"/>
</dbReference>
<dbReference type="InterPro" id="IPR013098">
    <property type="entry name" value="Ig_I-set"/>
</dbReference>
<gene>
    <name evidence="7" type="primary">LOC113796309</name>
</gene>
<proteinExistence type="predicted"/>
<dbReference type="KEGG" id="dpte:113796309"/>
<organism evidence="6 7">
    <name type="scientific">Dermatophagoides pteronyssinus</name>
    <name type="common">European house dust mite</name>
    <dbReference type="NCBI Taxonomy" id="6956"/>
    <lineage>
        <taxon>Eukaryota</taxon>
        <taxon>Metazoa</taxon>
        <taxon>Ecdysozoa</taxon>
        <taxon>Arthropoda</taxon>
        <taxon>Chelicerata</taxon>
        <taxon>Arachnida</taxon>
        <taxon>Acari</taxon>
        <taxon>Acariformes</taxon>
        <taxon>Sarcoptiformes</taxon>
        <taxon>Astigmata</taxon>
        <taxon>Psoroptidia</taxon>
        <taxon>Analgoidea</taxon>
        <taxon>Pyroglyphidae</taxon>
        <taxon>Dermatophagoidinae</taxon>
        <taxon>Dermatophagoides</taxon>
    </lineage>
</organism>
<dbReference type="InterPro" id="IPR013783">
    <property type="entry name" value="Ig-like_fold"/>
</dbReference>
<feature type="domain" description="Ig-like" evidence="5">
    <location>
        <begin position="21"/>
        <end position="111"/>
    </location>
</feature>
<keyword evidence="2" id="KW-1015">Disulfide bond</keyword>
<dbReference type="InterPro" id="IPR050958">
    <property type="entry name" value="Cell_Adh-Cytoskel_Orgn"/>
</dbReference>
<evidence type="ECO:0000256" key="3">
    <source>
        <dbReference type="ARBA" id="ARBA00023319"/>
    </source>
</evidence>
<feature type="domain" description="Ig-like" evidence="5">
    <location>
        <begin position="121"/>
        <end position="214"/>
    </location>
</feature>
<feature type="signal peptide" evidence="4">
    <location>
        <begin position="1"/>
        <end position="17"/>
    </location>
</feature>
<keyword evidence="6" id="KW-1185">Reference proteome</keyword>
<dbReference type="Gene3D" id="2.60.40.10">
    <property type="entry name" value="Immunoglobulins"/>
    <property type="match status" value="3"/>
</dbReference>
<accession>A0A6P6YAE4</accession>
<evidence type="ECO:0000313" key="6">
    <source>
        <dbReference type="Proteomes" id="UP000515146"/>
    </source>
</evidence>
<name>A0A6P6YAE4_DERPT</name>
<dbReference type="InterPro" id="IPR036179">
    <property type="entry name" value="Ig-like_dom_sf"/>
</dbReference>
<keyword evidence="3" id="KW-0393">Immunoglobulin domain</keyword>
<dbReference type="Pfam" id="PF07679">
    <property type="entry name" value="I-set"/>
    <property type="match status" value="2"/>
</dbReference>
<dbReference type="InterPro" id="IPR007110">
    <property type="entry name" value="Ig-like_dom"/>
</dbReference>
<reference evidence="7" key="1">
    <citation type="submission" date="2025-08" db="UniProtKB">
        <authorList>
            <consortium name="RefSeq"/>
        </authorList>
    </citation>
    <scope>IDENTIFICATION</scope>
    <source>
        <strain evidence="7">Airmid</strain>
    </source>
</reference>
<dbReference type="PANTHER" id="PTHR45080:SF8">
    <property type="entry name" value="IG-LIKE DOMAIN-CONTAINING PROTEIN"/>
    <property type="match status" value="1"/>
</dbReference>
<dbReference type="SMART" id="SM00408">
    <property type="entry name" value="IGc2"/>
    <property type="match status" value="3"/>
</dbReference>
<dbReference type="SMART" id="SM00409">
    <property type="entry name" value="IG"/>
    <property type="match status" value="3"/>
</dbReference>
<evidence type="ECO:0000259" key="5">
    <source>
        <dbReference type="PROSITE" id="PS50835"/>
    </source>
</evidence>
<dbReference type="OrthoDB" id="6434169at2759"/>
<sequence>MFILTFCLFIFTKSVYSGVAPKLTRFNPEIIQPIDSSLVLNCAAYLGSHPLRFQWFKNGLIIDNQSNRYQIDTKSDFSFLRISDIQLNDSGNYSCSVINENGLDQQWSSLQVQGLMINESPVLVKLYSQNNHEQTKGSDLVLTCNVAKGSKPFRFQWFLNGVEITGSSRSSIETKDIFSLYTLRNIDSNDMGNYSCVVSNKFGFDKLWIQLTVTGLQKFYIFSKPILNEFPISEIRLSINASYILSCTISSGSTPIFFEWFKDDHKKLSSSEYKIDNYATMSSLVFESLNRNDTGSYTCNTKNVYGSDSITTKLIIQGLI</sequence>
<dbReference type="SUPFAM" id="SSF48726">
    <property type="entry name" value="Immunoglobulin"/>
    <property type="match status" value="3"/>
</dbReference>
<feature type="domain" description="Ig-like" evidence="5">
    <location>
        <begin position="225"/>
        <end position="317"/>
    </location>
</feature>
<keyword evidence="1 4" id="KW-0732">Signal</keyword>
<dbReference type="RefSeq" id="XP_027202352.1">
    <property type="nucleotide sequence ID" value="XM_027346551.1"/>
</dbReference>
<evidence type="ECO:0000256" key="1">
    <source>
        <dbReference type="ARBA" id="ARBA00022729"/>
    </source>
</evidence>
<dbReference type="GO" id="GO:0007156">
    <property type="term" value="P:homophilic cell adhesion via plasma membrane adhesion molecules"/>
    <property type="evidence" value="ECO:0007669"/>
    <property type="project" value="TreeGrafter"/>
</dbReference>
<dbReference type="PANTHER" id="PTHR45080">
    <property type="entry name" value="CONTACTIN 5"/>
    <property type="match status" value="1"/>
</dbReference>
<dbReference type="AlphaFoldDB" id="A0A6P6YAE4"/>
<evidence type="ECO:0000313" key="7">
    <source>
        <dbReference type="RefSeq" id="XP_027202352.1"/>
    </source>
</evidence>
<protein>
    <submittedName>
        <fullName evidence="7">Obscurin-like</fullName>
    </submittedName>
</protein>
<dbReference type="PROSITE" id="PS50835">
    <property type="entry name" value="IG_LIKE"/>
    <property type="match status" value="3"/>
</dbReference>
<dbReference type="Pfam" id="PF13927">
    <property type="entry name" value="Ig_3"/>
    <property type="match status" value="1"/>
</dbReference>
<dbReference type="InParanoid" id="A0A6P6YAE4"/>
<feature type="chain" id="PRO_5027960864" evidence="4">
    <location>
        <begin position="18"/>
        <end position="320"/>
    </location>
</feature>